<reference evidence="1 2" key="1">
    <citation type="submission" date="2016-10" db="EMBL/GenBank/DDBJ databases">
        <authorList>
            <person name="de Groot N.N."/>
        </authorList>
    </citation>
    <scope>NUCLEOTIDE SEQUENCE [LARGE SCALE GENOMIC DNA]</scope>
    <source>
        <strain evidence="1 2">DSM 44892</strain>
    </source>
</reference>
<protein>
    <submittedName>
        <fullName evidence="1">Deazaflavin-dependent oxidoreductase, nitroreductase family</fullName>
    </submittedName>
</protein>
<dbReference type="NCBIfam" id="TIGR00026">
    <property type="entry name" value="hi_GC_TIGR00026"/>
    <property type="match status" value="1"/>
</dbReference>
<dbReference type="GO" id="GO:0016491">
    <property type="term" value="F:oxidoreductase activity"/>
    <property type="evidence" value="ECO:0007669"/>
    <property type="project" value="InterPro"/>
</dbReference>
<keyword evidence="2" id="KW-1185">Reference proteome</keyword>
<evidence type="ECO:0000313" key="2">
    <source>
        <dbReference type="Proteomes" id="UP000183263"/>
    </source>
</evidence>
<evidence type="ECO:0000313" key="1">
    <source>
        <dbReference type="EMBL" id="SDI38122.1"/>
    </source>
</evidence>
<dbReference type="Proteomes" id="UP000183263">
    <property type="component" value="Unassembled WGS sequence"/>
</dbReference>
<proteinExistence type="predicted"/>
<dbReference type="EMBL" id="FNDN01000007">
    <property type="protein sequence ID" value="SDI38122.1"/>
    <property type="molecule type" value="Genomic_DNA"/>
</dbReference>
<dbReference type="InterPro" id="IPR004378">
    <property type="entry name" value="F420H2_quin_Rdtase"/>
</dbReference>
<dbReference type="OrthoDB" id="4570856at2"/>
<accession>A0A1G8K3U9</accession>
<sequence length="192" mass="21712">MVEYPDEARDTGDSEVTLRWREAAAREAPKHRRLLRTPRHGRILSALMLPGFAVHPPQGFGILTTTGRRTGRRRRKCMRIVRQGNRAYLVSLRLPDSTNTHPGFVAGWVWNIRSNPRVRVRLPGGSVSGTAREISDPGELASARTALCETVHRFDYAECRIHLRGRPDRAKVVALHEYWFDTGTPLVVDLDA</sequence>
<dbReference type="Gene3D" id="2.30.110.10">
    <property type="entry name" value="Electron Transport, Fmn-binding Protein, Chain A"/>
    <property type="match status" value="1"/>
</dbReference>
<dbReference type="InterPro" id="IPR012349">
    <property type="entry name" value="Split_barrel_FMN-bd"/>
</dbReference>
<gene>
    <name evidence="1" type="ORF">SAMN05444695_10716</name>
</gene>
<dbReference type="RefSeq" id="WP_083343121.1">
    <property type="nucleotide sequence ID" value="NZ_CP048813.1"/>
</dbReference>
<organism evidence="1 2">
    <name type="scientific">Rhodococcus triatomae</name>
    <dbReference type="NCBI Taxonomy" id="300028"/>
    <lineage>
        <taxon>Bacteria</taxon>
        <taxon>Bacillati</taxon>
        <taxon>Actinomycetota</taxon>
        <taxon>Actinomycetes</taxon>
        <taxon>Mycobacteriales</taxon>
        <taxon>Nocardiaceae</taxon>
        <taxon>Rhodococcus</taxon>
    </lineage>
</organism>
<dbReference type="AlphaFoldDB" id="A0A1G8K3U9"/>
<dbReference type="Pfam" id="PF04075">
    <property type="entry name" value="F420H2_quin_red"/>
    <property type="match status" value="1"/>
</dbReference>
<name>A0A1G8K3U9_9NOCA</name>